<proteinExistence type="predicted"/>
<name>C7J1G0_ORYSJ</name>
<keyword evidence="1" id="KW-0812">Transmembrane</keyword>
<dbReference type="AlphaFoldDB" id="C7J1G0"/>
<evidence type="ECO:0000313" key="3">
    <source>
        <dbReference type="Proteomes" id="UP000000763"/>
    </source>
</evidence>
<dbReference type="KEGG" id="dosa:Os04g0204200"/>
<dbReference type="EMBL" id="AP008210">
    <property type="protein sequence ID" value="BAH92519.1"/>
    <property type="molecule type" value="Genomic_DNA"/>
</dbReference>
<keyword evidence="1" id="KW-0472">Membrane</keyword>
<accession>C7J1G0</accession>
<evidence type="ECO:0000256" key="1">
    <source>
        <dbReference type="SAM" id="Phobius"/>
    </source>
</evidence>
<dbReference type="Proteomes" id="UP000000763">
    <property type="component" value="Chromosome 4"/>
</dbReference>
<feature type="transmembrane region" description="Helical" evidence="1">
    <location>
        <begin position="20"/>
        <end position="42"/>
    </location>
</feature>
<protein>
    <submittedName>
        <fullName evidence="2">Os04g0204200 protein</fullName>
    </submittedName>
</protein>
<reference evidence="2 3" key="1">
    <citation type="journal article" date="2005" name="Nature">
        <title>The map-based sequence of the rice genome.</title>
        <authorList>
            <consortium name="International rice genome sequencing project (IRGSP)"/>
            <person name="Matsumoto T."/>
            <person name="Wu J."/>
            <person name="Kanamori H."/>
            <person name="Katayose Y."/>
            <person name="Fujisawa M."/>
            <person name="Namiki N."/>
            <person name="Mizuno H."/>
            <person name="Yamamoto K."/>
            <person name="Antonio B.A."/>
            <person name="Baba T."/>
            <person name="Sakata K."/>
            <person name="Nagamura Y."/>
            <person name="Aoki H."/>
            <person name="Arikawa K."/>
            <person name="Arita K."/>
            <person name="Bito T."/>
            <person name="Chiden Y."/>
            <person name="Fujitsuka N."/>
            <person name="Fukunaka R."/>
            <person name="Hamada M."/>
            <person name="Harada C."/>
            <person name="Hayashi A."/>
            <person name="Hijishita S."/>
            <person name="Honda M."/>
            <person name="Hosokawa S."/>
            <person name="Ichikawa Y."/>
            <person name="Idonuma A."/>
            <person name="Iijima M."/>
            <person name="Ikeda M."/>
            <person name="Ikeno M."/>
            <person name="Ito K."/>
            <person name="Ito S."/>
            <person name="Ito T."/>
            <person name="Ito Y."/>
            <person name="Ito Y."/>
            <person name="Iwabuchi A."/>
            <person name="Kamiya K."/>
            <person name="Karasawa W."/>
            <person name="Kurita K."/>
            <person name="Katagiri S."/>
            <person name="Kikuta A."/>
            <person name="Kobayashi H."/>
            <person name="Kobayashi N."/>
            <person name="Machita K."/>
            <person name="Maehara T."/>
            <person name="Masukawa M."/>
            <person name="Mizubayashi T."/>
            <person name="Mukai Y."/>
            <person name="Nagasaki H."/>
            <person name="Nagata Y."/>
            <person name="Naito S."/>
            <person name="Nakashima M."/>
            <person name="Nakama Y."/>
            <person name="Nakamichi Y."/>
            <person name="Nakamura M."/>
            <person name="Meguro A."/>
            <person name="Negishi M."/>
            <person name="Ohta I."/>
            <person name="Ohta T."/>
            <person name="Okamoto M."/>
            <person name="Ono N."/>
            <person name="Saji S."/>
            <person name="Sakaguchi M."/>
            <person name="Sakai K."/>
            <person name="Shibata M."/>
            <person name="Shimokawa T."/>
            <person name="Song J."/>
            <person name="Takazaki Y."/>
            <person name="Terasawa K."/>
            <person name="Tsugane M."/>
            <person name="Tsuji K."/>
            <person name="Ueda S."/>
            <person name="Waki K."/>
            <person name="Yamagata H."/>
            <person name="Yamamoto M."/>
            <person name="Yamamoto S."/>
            <person name="Yamane H."/>
            <person name="Yoshiki S."/>
            <person name="Yoshihara R."/>
            <person name="Yukawa K."/>
            <person name="Zhong H."/>
            <person name="Yano M."/>
            <person name="Yuan Q."/>
            <person name="Ouyang S."/>
            <person name="Liu J."/>
            <person name="Jones K.M."/>
            <person name="Gansberger K."/>
            <person name="Moffat K."/>
            <person name="Hill J."/>
            <person name="Bera J."/>
            <person name="Fadrosh D."/>
            <person name="Jin S."/>
            <person name="Johri S."/>
            <person name="Kim M."/>
            <person name="Overton L."/>
            <person name="Reardon M."/>
            <person name="Tsitrin T."/>
            <person name="Vuong H."/>
            <person name="Weaver B."/>
            <person name="Ciecko A."/>
            <person name="Tallon L."/>
            <person name="Jackson J."/>
            <person name="Pai G."/>
            <person name="Aken S.V."/>
            <person name="Utterback T."/>
            <person name="Reidmuller S."/>
            <person name="Feldblyum T."/>
            <person name="Hsiao J."/>
            <person name="Zismann V."/>
            <person name="Iobst S."/>
            <person name="de Vazeille A.R."/>
            <person name="Buell C.R."/>
            <person name="Ying K."/>
            <person name="Li Y."/>
            <person name="Lu T."/>
            <person name="Huang Y."/>
            <person name="Zhao Q."/>
            <person name="Feng Q."/>
            <person name="Zhang L."/>
            <person name="Zhu J."/>
            <person name="Weng Q."/>
            <person name="Mu J."/>
            <person name="Lu Y."/>
            <person name="Fan D."/>
            <person name="Liu Y."/>
            <person name="Guan J."/>
            <person name="Zhang Y."/>
            <person name="Yu S."/>
            <person name="Liu X."/>
            <person name="Zhang Y."/>
            <person name="Hong G."/>
            <person name="Han B."/>
            <person name="Choisne N."/>
            <person name="Demange N."/>
            <person name="Orjeda G."/>
            <person name="Samain S."/>
            <person name="Cattolico L."/>
            <person name="Pelletier E."/>
            <person name="Couloux A."/>
            <person name="Segurens B."/>
            <person name="Wincker P."/>
            <person name="D'Hont A."/>
            <person name="Scarpelli C."/>
            <person name="Weissenbach J."/>
            <person name="Salanoubat M."/>
            <person name="Quetier F."/>
            <person name="Yu Y."/>
            <person name="Kim H.R."/>
            <person name="Rambo T."/>
            <person name="Currie J."/>
            <person name="Collura K."/>
            <person name="Luo M."/>
            <person name="Yang T."/>
            <person name="Ammiraju J.S.S."/>
            <person name="Engler F."/>
            <person name="Soderlund C."/>
            <person name="Wing R.A."/>
            <person name="Palmer L.E."/>
            <person name="de la Bastide M."/>
            <person name="Spiegel L."/>
            <person name="Nascimento L."/>
            <person name="Zutavern T."/>
            <person name="O'Shaughnessy A."/>
            <person name="Dike S."/>
            <person name="Dedhia N."/>
            <person name="Preston R."/>
            <person name="Balija V."/>
            <person name="McCombie W.R."/>
            <person name="Chow T."/>
            <person name="Chen H."/>
            <person name="Chung M."/>
            <person name="Chen C."/>
            <person name="Shaw J."/>
            <person name="Wu H."/>
            <person name="Hsiao K."/>
            <person name="Chao Y."/>
            <person name="Chu M."/>
            <person name="Cheng C."/>
            <person name="Hour A."/>
            <person name="Lee P."/>
            <person name="Lin S."/>
            <person name="Lin Y."/>
            <person name="Liou J."/>
            <person name="Liu S."/>
            <person name="Hsing Y."/>
            <person name="Raghuvanshi S."/>
            <person name="Mohanty A."/>
            <person name="Bharti A.K."/>
            <person name="Gaur A."/>
            <person name="Gupta V."/>
            <person name="Kumar D."/>
            <person name="Ravi V."/>
            <person name="Vij S."/>
            <person name="Kapur A."/>
            <person name="Khurana P."/>
            <person name="Khurana P."/>
            <person name="Khurana J.P."/>
            <person name="Tyagi A.K."/>
            <person name="Gaikwad K."/>
            <person name="Singh A."/>
            <person name="Dalal V."/>
            <person name="Srivastava S."/>
            <person name="Dixit A."/>
            <person name="Pal A.K."/>
            <person name="Ghazi I.A."/>
            <person name="Yadav M."/>
            <person name="Pandit A."/>
            <person name="Bhargava A."/>
            <person name="Sureshbabu K."/>
            <person name="Batra K."/>
            <person name="Sharma T.R."/>
            <person name="Mohapatra T."/>
            <person name="Singh N.K."/>
            <person name="Messing J."/>
            <person name="Nelson A.B."/>
            <person name="Fuks G."/>
            <person name="Kavchok S."/>
            <person name="Keizer G."/>
            <person name="Linton E."/>
            <person name="Llaca V."/>
            <person name="Song R."/>
            <person name="Tanyolac B."/>
            <person name="Young S."/>
            <person name="Ho-Il K."/>
            <person name="Hahn J.H."/>
            <person name="Sangsakoo G."/>
            <person name="Vanavichit A."/>
            <person name="de Mattos Luiz.A.T."/>
            <person name="Zimmer P.D."/>
            <person name="Malone G."/>
            <person name="Dellagostin O."/>
            <person name="de Oliveira A.C."/>
            <person name="Bevan M."/>
            <person name="Bancroft I."/>
            <person name="Minx P."/>
            <person name="Cordum H."/>
            <person name="Wilson R."/>
            <person name="Cheng Z."/>
            <person name="Jin W."/>
            <person name="Jiang J."/>
            <person name="Leong S.A."/>
            <person name="Iwama H."/>
            <person name="Gojobori T."/>
            <person name="Itoh T."/>
            <person name="Niimura Y."/>
            <person name="Fujii Y."/>
            <person name="Habara T."/>
            <person name="Sakai H."/>
            <person name="Sato Y."/>
            <person name="Wilson G."/>
            <person name="Kumar K."/>
            <person name="McCouch S."/>
            <person name="Juretic N."/>
            <person name="Hoen D."/>
            <person name="Wright S."/>
            <person name="Bruskiewich R."/>
            <person name="Bureau T."/>
            <person name="Miyao A."/>
            <person name="Hirochika H."/>
            <person name="Nishikawa T."/>
            <person name="Kadowaki K."/>
            <person name="Sugiura M."/>
            <person name="Burr B."/>
            <person name="Sasaki T."/>
        </authorList>
    </citation>
    <scope>NUCLEOTIDE SEQUENCE [LARGE SCALE GENOMIC DNA]</scope>
    <source>
        <strain evidence="3">cv. Nipponbare</strain>
    </source>
</reference>
<organism evidence="2 3">
    <name type="scientific">Oryza sativa subsp. japonica</name>
    <name type="common">Rice</name>
    <dbReference type="NCBI Taxonomy" id="39947"/>
    <lineage>
        <taxon>Eukaryota</taxon>
        <taxon>Viridiplantae</taxon>
        <taxon>Streptophyta</taxon>
        <taxon>Embryophyta</taxon>
        <taxon>Tracheophyta</taxon>
        <taxon>Spermatophyta</taxon>
        <taxon>Magnoliopsida</taxon>
        <taxon>Liliopsida</taxon>
        <taxon>Poales</taxon>
        <taxon>Poaceae</taxon>
        <taxon>BOP clade</taxon>
        <taxon>Oryzoideae</taxon>
        <taxon>Oryzeae</taxon>
        <taxon>Oryzinae</taxon>
        <taxon>Oryza</taxon>
        <taxon>Oryza sativa</taxon>
    </lineage>
</organism>
<keyword evidence="1" id="KW-1133">Transmembrane helix</keyword>
<evidence type="ECO:0000313" key="2">
    <source>
        <dbReference type="EMBL" id="BAH92519.1"/>
    </source>
</evidence>
<gene>
    <name evidence="2" type="ordered locus">Os04g0204200</name>
</gene>
<feature type="non-terminal residue" evidence="2">
    <location>
        <position position="1"/>
    </location>
</feature>
<sequence length="77" mass="8853">TFIKVRFFALGKPRKWRINIDNYLVVILDLSCLDILVFLYIIENSGMLIGNELKIDLRGNSAHGKAKTCHMVGDWPF</sequence>
<reference evidence="3" key="2">
    <citation type="journal article" date="2008" name="Nucleic Acids Res.">
        <title>The rice annotation project database (RAP-DB): 2008 update.</title>
        <authorList>
            <consortium name="The rice annotation project (RAP)"/>
        </authorList>
    </citation>
    <scope>GENOME REANNOTATION</scope>
    <source>
        <strain evidence="3">cv. Nipponbare</strain>
    </source>
</reference>